<dbReference type="SUPFAM" id="SSF53448">
    <property type="entry name" value="Nucleotide-diphospho-sugar transferases"/>
    <property type="match status" value="1"/>
</dbReference>
<dbReference type="AlphaFoldDB" id="A0A7C4QRL5"/>
<sequence>MHMGQDHCRSPLVSVVMPVYAADPEFLRKAVASIVAQSTPDWELVVVEDPSDRPAEGVLRAFKDARIRHMLNATRTGQLAQRNRTLQEARGEFIAFMDADDVAHPFRLVKQLNFLRLRPEVGVVGSQIAVINADDRVVGYRSFPVMHEEIFRAARRIVPLCQPSVMLRREVIDIHGGYEWGEVPFTLEYALWSRLLRAGVRFANVPEPLLYYRIHEGQIKLSRLREAIRAVLRVKELYWLGDADARAALRRIGERLLLCLPRRIVCWMLLRMLYH</sequence>
<dbReference type="Pfam" id="PF00535">
    <property type="entry name" value="Glycos_transf_2"/>
    <property type="match status" value="1"/>
</dbReference>
<evidence type="ECO:0000256" key="3">
    <source>
        <dbReference type="ARBA" id="ARBA00022679"/>
    </source>
</evidence>
<comment type="similarity">
    <text evidence="1">Belongs to the glycosyltransferase 2 family.</text>
</comment>
<accession>A0A7C4QRL5</accession>
<keyword evidence="3 5" id="KW-0808">Transferase</keyword>
<dbReference type="PANTHER" id="PTHR43685">
    <property type="entry name" value="GLYCOSYLTRANSFERASE"/>
    <property type="match status" value="1"/>
</dbReference>
<dbReference type="EMBL" id="DSVQ01000014">
    <property type="protein sequence ID" value="HGT39686.1"/>
    <property type="molecule type" value="Genomic_DNA"/>
</dbReference>
<dbReference type="InterPro" id="IPR050834">
    <property type="entry name" value="Glycosyltransf_2"/>
</dbReference>
<proteinExistence type="inferred from homology"/>
<organism evidence="5">
    <name type="scientific">Schlesneria paludicola</name>
    <dbReference type="NCBI Taxonomy" id="360056"/>
    <lineage>
        <taxon>Bacteria</taxon>
        <taxon>Pseudomonadati</taxon>
        <taxon>Planctomycetota</taxon>
        <taxon>Planctomycetia</taxon>
        <taxon>Planctomycetales</taxon>
        <taxon>Planctomycetaceae</taxon>
        <taxon>Schlesneria</taxon>
    </lineage>
</organism>
<dbReference type="InterPro" id="IPR001173">
    <property type="entry name" value="Glyco_trans_2-like"/>
</dbReference>
<dbReference type="PANTHER" id="PTHR43685:SF5">
    <property type="entry name" value="GLYCOSYLTRANSFERASE EPSE-RELATED"/>
    <property type="match status" value="1"/>
</dbReference>
<name>A0A7C4QRL5_9PLAN</name>
<dbReference type="GO" id="GO:0016757">
    <property type="term" value="F:glycosyltransferase activity"/>
    <property type="evidence" value="ECO:0007669"/>
    <property type="project" value="UniProtKB-KW"/>
</dbReference>
<keyword evidence="2" id="KW-0328">Glycosyltransferase</keyword>
<protein>
    <submittedName>
        <fullName evidence="5">Glycosyltransferase</fullName>
    </submittedName>
</protein>
<evidence type="ECO:0000256" key="2">
    <source>
        <dbReference type="ARBA" id="ARBA00022676"/>
    </source>
</evidence>
<evidence type="ECO:0000256" key="1">
    <source>
        <dbReference type="ARBA" id="ARBA00006739"/>
    </source>
</evidence>
<comment type="caution">
    <text evidence="5">The sequence shown here is derived from an EMBL/GenBank/DDBJ whole genome shotgun (WGS) entry which is preliminary data.</text>
</comment>
<reference evidence="5" key="1">
    <citation type="journal article" date="2020" name="mSystems">
        <title>Genome- and Community-Level Interaction Insights into Carbon Utilization and Element Cycling Functions of Hydrothermarchaeota in Hydrothermal Sediment.</title>
        <authorList>
            <person name="Zhou Z."/>
            <person name="Liu Y."/>
            <person name="Xu W."/>
            <person name="Pan J."/>
            <person name="Luo Z.H."/>
            <person name="Li M."/>
        </authorList>
    </citation>
    <scope>NUCLEOTIDE SEQUENCE [LARGE SCALE GENOMIC DNA]</scope>
    <source>
        <strain evidence="5">SpSt-508</strain>
    </source>
</reference>
<evidence type="ECO:0000313" key="5">
    <source>
        <dbReference type="EMBL" id="HGT39686.1"/>
    </source>
</evidence>
<evidence type="ECO:0000259" key="4">
    <source>
        <dbReference type="Pfam" id="PF00535"/>
    </source>
</evidence>
<dbReference type="InterPro" id="IPR029044">
    <property type="entry name" value="Nucleotide-diphossugar_trans"/>
</dbReference>
<gene>
    <name evidence="5" type="ORF">ENS64_10560</name>
</gene>
<dbReference type="Gene3D" id="3.90.550.10">
    <property type="entry name" value="Spore Coat Polysaccharide Biosynthesis Protein SpsA, Chain A"/>
    <property type="match status" value="1"/>
</dbReference>
<feature type="domain" description="Glycosyltransferase 2-like" evidence="4">
    <location>
        <begin position="14"/>
        <end position="172"/>
    </location>
</feature>